<name>C4JR38_UNCRE</name>
<dbReference type="Proteomes" id="UP000002058">
    <property type="component" value="Unassembled WGS sequence"/>
</dbReference>
<protein>
    <recommendedName>
        <fullName evidence="4">Aminoglycoside phosphotransferase domain-containing protein</fullName>
    </recommendedName>
</protein>
<dbReference type="VEuPathDB" id="FungiDB:UREG_03520"/>
<dbReference type="PANTHER" id="PTHR21310:SF37">
    <property type="entry name" value="AMINOGLYCOSIDE PHOSPHOTRANSFERASE DOMAIN-CONTAINING PROTEIN"/>
    <property type="match status" value="1"/>
</dbReference>
<evidence type="ECO:0000313" key="2">
    <source>
        <dbReference type="EMBL" id="EEP78674.1"/>
    </source>
</evidence>
<evidence type="ECO:0008006" key="4">
    <source>
        <dbReference type="Google" id="ProtNLM"/>
    </source>
</evidence>
<dbReference type="RefSeq" id="XP_002544003.1">
    <property type="nucleotide sequence ID" value="XM_002543957.1"/>
</dbReference>
<dbReference type="GeneID" id="8437422"/>
<feature type="compositionally biased region" description="Basic and acidic residues" evidence="1">
    <location>
        <begin position="520"/>
        <end position="539"/>
    </location>
</feature>
<dbReference type="HOGENOM" id="CLU_025005_3_2_1"/>
<reference evidence="3" key="1">
    <citation type="journal article" date="2009" name="Genome Res.">
        <title>Comparative genomic analyses of the human fungal pathogens Coccidioides and their relatives.</title>
        <authorList>
            <person name="Sharpton T.J."/>
            <person name="Stajich J.E."/>
            <person name="Rounsley S.D."/>
            <person name="Gardner M.J."/>
            <person name="Wortman J.R."/>
            <person name="Jordar V.S."/>
            <person name="Maiti R."/>
            <person name="Kodira C.D."/>
            <person name="Neafsey D.E."/>
            <person name="Zeng Q."/>
            <person name="Hung C.-Y."/>
            <person name="McMahan C."/>
            <person name="Muszewska A."/>
            <person name="Grynberg M."/>
            <person name="Mandel M.A."/>
            <person name="Kellner E.M."/>
            <person name="Barker B.M."/>
            <person name="Galgiani J.N."/>
            <person name="Orbach M.J."/>
            <person name="Kirkland T.N."/>
            <person name="Cole G.T."/>
            <person name="Henn M.R."/>
            <person name="Birren B.W."/>
            <person name="Taylor J.W."/>
        </authorList>
    </citation>
    <scope>NUCLEOTIDE SEQUENCE [LARGE SCALE GENOMIC DNA]</scope>
    <source>
        <strain evidence="3">UAMH 1704</strain>
    </source>
</reference>
<dbReference type="SUPFAM" id="SSF56112">
    <property type="entry name" value="Protein kinase-like (PK-like)"/>
    <property type="match status" value="2"/>
</dbReference>
<accession>C4JR38</accession>
<dbReference type="eggNOG" id="ENOG502QQYZ">
    <property type="taxonomic scope" value="Eukaryota"/>
</dbReference>
<keyword evidence="3" id="KW-1185">Reference proteome</keyword>
<dbReference type="AlphaFoldDB" id="C4JR38"/>
<organism evidence="2 3">
    <name type="scientific">Uncinocarpus reesii (strain UAMH 1704)</name>
    <dbReference type="NCBI Taxonomy" id="336963"/>
    <lineage>
        <taxon>Eukaryota</taxon>
        <taxon>Fungi</taxon>
        <taxon>Dikarya</taxon>
        <taxon>Ascomycota</taxon>
        <taxon>Pezizomycotina</taxon>
        <taxon>Eurotiomycetes</taxon>
        <taxon>Eurotiomycetidae</taxon>
        <taxon>Onygenales</taxon>
        <taxon>Onygenaceae</taxon>
        <taxon>Uncinocarpus</taxon>
    </lineage>
</organism>
<feature type="compositionally biased region" description="Acidic residues" evidence="1">
    <location>
        <begin position="540"/>
        <end position="553"/>
    </location>
</feature>
<dbReference type="InterPro" id="IPR051678">
    <property type="entry name" value="AGP_Transferase"/>
</dbReference>
<gene>
    <name evidence="2" type="ORF">UREG_03520</name>
</gene>
<sequence length="553" mass="63763">MPESLPLLNGSITLSTALRKDDDYLLLLSYPKKRLEFYLYLYQRRSTIKTIAARHLGLPEDGCRLGEVEEWIHGSFNLCIPVYIDDSIKFRARRVIIRIPLPYKLGETQYPGNVEEKLRCEVATYIWIRNNCPAVPIPRLFGFAFSENQSFVALEHASLLTQIQWYFRKAISWVMGSVSPSPYIRCKTSNPLKTGYIVVEYVDEGEMLSNSWETQRHDQHRRANLFRDLSRIILSLSQTPLPYIASLTIDDDCMLSPTNRPLSLVLQKLENESIPTGIPRKLTYNATDPYYLDLLACHDNIIRHKKNAVHDKEDGETQLSALMMMRALLPYFADRDFRSGPFVLTLTDLHQSNIFVDKDWNITKLIDLEWACSLPMEMLHPPHWLTSQYIDTLTDERLDEYNKVHKEFMSIFESEEKSLANGNTPITNIMWNGWKLGKFWYFSALNWPKGLCNLFFEKIQPKFAQHGDKAYDDFEEVVAPYWAADTDKLIRSKVTEKEAYSEELRKLFAHSAESSASNSGDEKAKKTDVAATMDSKDGPTDELEDDQATSDLS</sequence>
<proteinExistence type="predicted"/>
<evidence type="ECO:0000313" key="3">
    <source>
        <dbReference type="Proteomes" id="UP000002058"/>
    </source>
</evidence>
<dbReference type="OMA" id="MDYIGNS"/>
<dbReference type="EMBL" id="CH476616">
    <property type="protein sequence ID" value="EEP78674.1"/>
    <property type="molecule type" value="Genomic_DNA"/>
</dbReference>
<dbReference type="PANTHER" id="PTHR21310">
    <property type="entry name" value="AMINOGLYCOSIDE PHOSPHOTRANSFERASE-RELATED-RELATED"/>
    <property type="match status" value="1"/>
</dbReference>
<dbReference type="InterPro" id="IPR011009">
    <property type="entry name" value="Kinase-like_dom_sf"/>
</dbReference>
<dbReference type="OrthoDB" id="4193134at2759"/>
<feature type="region of interest" description="Disordered" evidence="1">
    <location>
        <begin position="511"/>
        <end position="553"/>
    </location>
</feature>
<evidence type="ECO:0000256" key="1">
    <source>
        <dbReference type="SAM" id="MobiDB-lite"/>
    </source>
</evidence>
<dbReference type="InParanoid" id="C4JR38"/>
<dbReference type="KEGG" id="ure:UREG_03520"/>